<evidence type="ECO:0000313" key="5">
    <source>
        <dbReference type="Proteomes" id="UP000036987"/>
    </source>
</evidence>
<dbReference type="InterPro" id="IPR004314">
    <property type="entry name" value="Neprosin"/>
</dbReference>
<gene>
    <name evidence="4" type="ORF">ZOSMA_20G00210</name>
</gene>
<name>A0A0K9PKQ8_ZOSMR</name>
<evidence type="ECO:0000259" key="3">
    <source>
        <dbReference type="PROSITE" id="PS52045"/>
    </source>
</evidence>
<organism evidence="4 5">
    <name type="scientific">Zostera marina</name>
    <name type="common">Eelgrass</name>
    <dbReference type="NCBI Taxonomy" id="29655"/>
    <lineage>
        <taxon>Eukaryota</taxon>
        <taxon>Viridiplantae</taxon>
        <taxon>Streptophyta</taxon>
        <taxon>Embryophyta</taxon>
        <taxon>Tracheophyta</taxon>
        <taxon>Spermatophyta</taxon>
        <taxon>Magnoliopsida</taxon>
        <taxon>Liliopsida</taxon>
        <taxon>Zosteraceae</taxon>
        <taxon>Zostera</taxon>
    </lineage>
</organism>
<evidence type="ECO:0000256" key="1">
    <source>
        <dbReference type="SAM" id="MobiDB-lite"/>
    </source>
</evidence>
<feature type="region of interest" description="Disordered" evidence="1">
    <location>
        <begin position="79"/>
        <end position="106"/>
    </location>
</feature>
<keyword evidence="2" id="KW-0732">Signal</keyword>
<dbReference type="OMA" id="HAFQTWH"/>
<accession>A0A0K9PKQ8</accession>
<dbReference type="PANTHER" id="PTHR31589:SF110">
    <property type="entry name" value="PROTEIN, PUTATIVE (DUF239)-RELATED"/>
    <property type="match status" value="1"/>
</dbReference>
<dbReference type="Pfam" id="PF03080">
    <property type="entry name" value="Neprosin"/>
    <property type="match status" value="1"/>
</dbReference>
<dbReference type="FunFam" id="3.90.1320.10:FF:000001">
    <property type="entry name" value="Putative carboxyl-terminal proteinase"/>
    <property type="match status" value="1"/>
</dbReference>
<evidence type="ECO:0000256" key="2">
    <source>
        <dbReference type="SAM" id="SignalP"/>
    </source>
</evidence>
<dbReference type="PANTHER" id="PTHR31589">
    <property type="entry name" value="PROTEIN, PUTATIVE (DUF239)-RELATED-RELATED"/>
    <property type="match status" value="1"/>
</dbReference>
<reference evidence="5" key="1">
    <citation type="journal article" date="2016" name="Nature">
        <title>The genome of the seagrass Zostera marina reveals angiosperm adaptation to the sea.</title>
        <authorList>
            <person name="Olsen J.L."/>
            <person name="Rouze P."/>
            <person name="Verhelst B."/>
            <person name="Lin Y.-C."/>
            <person name="Bayer T."/>
            <person name="Collen J."/>
            <person name="Dattolo E."/>
            <person name="De Paoli E."/>
            <person name="Dittami S."/>
            <person name="Maumus F."/>
            <person name="Michel G."/>
            <person name="Kersting A."/>
            <person name="Lauritano C."/>
            <person name="Lohaus R."/>
            <person name="Toepel M."/>
            <person name="Tonon T."/>
            <person name="Vanneste K."/>
            <person name="Amirebrahimi M."/>
            <person name="Brakel J."/>
            <person name="Bostroem C."/>
            <person name="Chovatia M."/>
            <person name="Grimwood J."/>
            <person name="Jenkins J.W."/>
            <person name="Jueterbock A."/>
            <person name="Mraz A."/>
            <person name="Stam W.T."/>
            <person name="Tice H."/>
            <person name="Bornberg-Bauer E."/>
            <person name="Green P.J."/>
            <person name="Pearson G.A."/>
            <person name="Procaccini G."/>
            <person name="Duarte C.M."/>
            <person name="Schmutz J."/>
            <person name="Reusch T.B.H."/>
            <person name="Van de Peer Y."/>
        </authorList>
    </citation>
    <scope>NUCLEOTIDE SEQUENCE [LARGE SCALE GENOMIC DNA]</scope>
    <source>
        <strain evidence="5">cv. Finnish</strain>
    </source>
</reference>
<keyword evidence="5" id="KW-1185">Reference proteome</keyword>
<dbReference type="InterPro" id="IPR025521">
    <property type="entry name" value="Neprosin_propep"/>
</dbReference>
<dbReference type="AlphaFoldDB" id="A0A0K9PKQ8"/>
<dbReference type="Proteomes" id="UP000036987">
    <property type="component" value="Unassembled WGS sequence"/>
</dbReference>
<dbReference type="OrthoDB" id="1858978at2759"/>
<protein>
    <recommendedName>
        <fullName evidence="3">Neprosin PEP catalytic domain-containing protein</fullName>
    </recommendedName>
</protein>
<comment type="caution">
    <text evidence="4">The sequence shown here is derived from an EMBL/GenBank/DDBJ whole genome shotgun (WGS) entry which is preliminary data.</text>
</comment>
<feature type="chain" id="PRO_5005527814" description="Neprosin PEP catalytic domain-containing protein" evidence="2">
    <location>
        <begin position="20"/>
        <end position="421"/>
    </location>
</feature>
<proteinExistence type="predicted"/>
<dbReference type="Pfam" id="PF14365">
    <property type="entry name" value="Neprosin_AP"/>
    <property type="match status" value="1"/>
</dbReference>
<dbReference type="PROSITE" id="PS52045">
    <property type="entry name" value="NEPROSIN_PEP_CD"/>
    <property type="match status" value="1"/>
</dbReference>
<evidence type="ECO:0000313" key="4">
    <source>
        <dbReference type="EMBL" id="KMZ69544.1"/>
    </source>
</evidence>
<sequence length="421" mass="47065">MSSFFFLLVFLFLFLSLNGDVSVEGLNATSVAKRVNSFRLKRIMKHLNRINKPALRTVKSSDGDIIDCVPRDMQPALNHPLLKNHKIQTSQPKKPSRNRTRGSFQNLPKGAWQTWHHAGHCPRGSVPIRRSSVDDVLRAQSLYHYGKKKKKKLEISLTGGTPPDVVTGNGHEHAIAYKRASDGLYGAKATINVWDPSIDERNEFSLSQIWILSGSFDGSDLNSIEAGWQVSPQLYGDSKPRLFTYWTSDAYEATGCYNLLCSGFVQTNNRIAMGAAIAPVSSTNDEQFEVTILIWKDPKLRNWWMGFGDNTVVGYWPAELFTHLTNHATMVEWGGEVVNMRPNGFHTATQMGSGVFAEHGFGKASYFRNLEVVDSDNTLTIPDSISTMAENADCYNIKSSINSDWDIHFYYGGPGNNPKCM</sequence>
<dbReference type="InterPro" id="IPR053168">
    <property type="entry name" value="Glutamic_endopeptidase"/>
</dbReference>
<dbReference type="STRING" id="29655.A0A0K9PKQ8"/>
<dbReference type="EMBL" id="LFYR01000757">
    <property type="protein sequence ID" value="KMZ69544.1"/>
    <property type="molecule type" value="Genomic_DNA"/>
</dbReference>
<feature type="signal peptide" evidence="2">
    <location>
        <begin position="1"/>
        <end position="19"/>
    </location>
</feature>
<feature type="domain" description="Neprosin PEP catalytic" evidence="3">
    <location>
        <begin position="165"/>
        <end position="421"/>
    </location>
</feature>
<dbReference type="Gene3D" id="3.90.1320.10">
    <property type="entry name" value="Outer-capsid protein sigma 3, large lobe"/>
    <property type="match status" value="1"/>
</dbReference>